<feature type="transmembrane region" description="Helical" evidence="2">
    <location>
        <begin position="132"/>
        <end position="151"/>
    </location>
</feature>
<name>A0A078AUE7_STYLE</name>
<organism evidence="3 4">
    <name type="scientific">Stylonychia lemnae</name>
    <name type="common">Ciliate</name>
    <dbReference type="NCBI Taxonomy" id="5949"/>
    <lineage>
        <taxon>Eukaryota</taxon>
        <taxon>Sar</taxon>
        <taxon>Alveolata</taxon>
        <taxon>Ciliophora</taxon>
        <taxon>Intramacronucleata</taxon>
        <taxon>Spirotrichea</taxon>
        <taxon>Stichotrichia</taxon>
        <taxon>Sporadotrichida</taxon>
        <taxon>Oxytrichidae</taxon>
        <taxon>Stylonychinae</taxon>
        <taxon>Stylonychia</taxon>
    </lineage>
</organism>
<evidence type="ECO:0008006" key="5">
    <source>
        <dbReference type="Google" id="ProtNLM"/>
    </source>
</evidence>
<evidence type="ECO:0000256" key="2">
    <source>
        <dbReference type="SAM" id="Phobius"/>
    </source>
</evidence>
<feature type="compositionally biased region" description="Basic and acidic residues" evidence="1">
    <location>
        <begin position="1"/>
        <end position="22"/>
    </location>
</feature>
<proteinExistence type="predicted"/>
<feature type="transmembrane region" description="Helical" evidence="2">
    <location>
        <begin position="157"/>
        <end position="176"/>
    </location>
</feature>
<keyword evidence="4" id="KW-1185">Reference proteome</keyword>
<keyword evidence="2" id="KW-1133">Transmembrane helix</keyword>
<dbReference type="InParanoid" id="A0A078AUE7"/>
<evidence type="ECO:0000313" key="3">
    <source>
        <dbReference type="EMBL" id="CDW84483.1"/>
    </source>
</evidence>
<feature type="transmembrane region" description="Helical" evidence="2">
    <location>
        <begin position="252"/>
        <end position="271"/>
    </location>
</feature>
<accession>A0A078AUE7</accession>
<feature type="compositionally biased region" description="Polar residues" evidence="1">
    <location>
        <begin position="44"/>
        <end position="61"/>
    </location>
</feature>
<sequence length="272" mass="32329">MDAEEARRRRREKLLQRAKQLDNPDQQEQSNLAKSEIIEDSYVEKQTNQNQVKLETSSQHQEAYMTEEMIEKGSPRLRKDQCCDHGHGHSHSHSHSDSQAQSRNDEDDEPVDFKKLYQLQEDNQRHIKIQQVIRFLFSALTGVWFHLFYNVFDLKVFNVSFFVAMDIGLITMLVYYQKNTYTFKINRMIKQTERKLQQKEQNQEKEEQPENGQIDKAFDVMDLILQKSDQLKTLQNIWSYLKIGKWIIDDTLLHIWGVIFIDSCLIIANQIF</sequence>
<protein>
    <recommendedName>
        <fullName evidence="5">Transmembrane protein</fullName>
    </recommendedName>
</protein>
<evidence type="ECO:0000313" key="4">
    <source>
        <dbReference type="Proteomes" id="UP000039865"/>
    </source>
</evidence>
<feature type="region of interest" description="Disordered" evidence="1">
    <location>
        <begin position="75"/>
        <end position="109"/>
    </location>
</feature>
<feature type="region of interest" description="Disordered" evidence="1">
    <location>
        <begin position="1"/>
        <end position="62"/>
    </location>
</feature>
<reference evidence="3 4" key="1">
    <citation type="submission" date="2014-06" db="EMBL/GenBank/DDBJ databases">
        <authorList>
            <person name="Swart Estienne"/>
        </authorList>
    </citation>
    <scope>NUCLEOTIDE SEQUENCE [LARGE SCALE GENOMIC DNA]</scope>
    <source>
        <strain evidence="3 4">130c</strain>
    </source>
</reference>
<feature type="compositionally biased region" description="Polar residues" evidence="1">
    <location>
        <begin position="23"/>
        <end position="33"/>
    </location>
</feature>
<keyword evidence="2" id="KW-0472">Membrane</keyword>
<keyword evidence="2" id="KW-0812">Transmembrane</keyword>
<feature type="compositionally biased region" description="Basic and acidic residues" evidence="1">
    <location>
        <begin position="75"/>
        <end position="87"/>
    </location>
</feature>
<evidence type="ECO:0000256" key="1">
    <source>
        <dbReference type="SAM" id="MobiDB-lite"/>
    </source>
</evidence>
<dbReference type="AlphaFoldDB" id="A0A078AUE7"/>
<dbReference type="EMBL" id="CCKQ01012843">
    <property type="protein sequence ID" value="CDW84483.1"/>
    <property type="molecule type" value="Genomic_DNA"/>
</dbReference>
<dbReference type="Proteomes" id="UP000039865">
    <property type="component" value="Unassembled WGS sequence"/>
</dbReference>
<gene>
    <name evidence="3" type="primary">Contig8150.g8694</name>
    <name evidence="3" type="ORF">STYLEM_13546</name>
</gene>